<sequence length="182" mass="20927">MIPLNRISSLDIDISKEIDRIIGSCGKHSIPKDRAAIQKVSQTYENLKTLGFFDLVARKFNNNEHLTRRLFRYYDMFEGDAVSGKIFFIVEFTKEAMEAFLDDGQVALKLREWLVSSYKELFDLKNNEKDLNNLELWNKTFSGKNSRLPSGVKAIPFYKEDLCDGIPALIIVLVKETEHSNA</sequence>
<reference evidence="1 2" key="1">
    <citation type="submission" date="2017-11" db="EMBL/GenBank/DDBJ databases">
        <title>Isolation and Characterization of Family Methanocellaceae Species from Potential Methane Hydrate Area Offshore Southwestern Taiwan.</title>
        <authorList>
            <person name="Zhang W.-L."/>
            <person name="Chen W.-C."/>
            <person name="Lai M.-C."/>
            <person name="Chen S.-C."/>
        </authorList>
    </citation>
    <scope>NUCLEOTIDE SEQUENCE [LARGE SCALE GENOMIC DNA]</scope>
    <source>
        <strain evidence="1 2">CWC-04</strain>
    </source>
</reference>
<keyword evidence="2" id="KW-1185">Reference proteome</keyword>
<name>A0AAP2W6Z8_9EURY</name>
<dbReference type="EMBL" id="PGCK01000011">
    <property type="protein sequence ID" value="MCD1295842.1"/>
    <property type="molecule type" value="Genomic_DNA"/>
</dbReference>
<evidence type="ECO:0000313" key="1">
    <source>
        <dbReference type="EMBL" id="MCD1295842.1"/>
    </source>
</evidence>
<evidence type="ECO:0000313" key="2">
    <source>
        <dbReference type="Proteomes" id="UP001320159"/>
    </source>
</evidence>
<gene>
    <name evidence="1" type="ORF">CUJ83_12635</name>
</gene>
<comment type="caution">
    <text evidence="1">The sequence shown here is derived from an EMBL/GenBank/DDBJ whole genome shotgun (WGS) entry which is preliminary data.</text>
</comment>
<accession>A0AAP2W6Z8</accession>
<protein>
    <submittedName>
        <fullName evidence="1">Uncharacterized protein</fullName>
    </submittedName>
</protein>
<dbReference type="Proteomes" id="UP001320159">
    <property type="component" value="Unassembled WGS sequence"/>
</dbReference>
<proteinExistence type="predicted"/>
<organism evidence="1 2">
    <name type="scientific">Methanooceanicella nereidis</name>
    <dbReference type="NCBI Taxonomy" id="2052831"/>
    <lineage>
        <taxon>Archaea</taxon>
        <taxon>Methanobacteriati</taxon>
        <taxon>Methanobacteriota</taxon>
        <taxon>Stenosarchaea group</taxon>
        <taxon>Methanomicrobia</taxon>
        <taxon>Methanocellales</taxon>
        <taxon>Methanocellaceae</taxon>
        <taxon>Methanooceanicella</taxon>
    </lineage>
</organism>
<dbReference type="AlphaFoldDB" id="A0AAP2W6Z8"/>